<proteinExistence type="predicted"/>
<dbReference type="AlphaFoldDB" id="A0A5J9T1G0"/>
<dbReference type="EMBL" id="RWGY01000051">
    <property type="protein sequence ID" value="TVU05135.1"/>
    <property type="molecule type" value="Genomic_DNA"/>
</dbReference>
<reference evidence="1 2" key="1">
    <citation type="journal article" date="2019" name="Sci. Rep.">
        <title>A high-quality genome of Eragrostis curvula grass provides insights into Poaceae evolution and supports new strategies to enhance forage quality.</title>
        <authorList>
            <person name="Carballo J."/>
            <person name="Santos B.A.C.M."/>
            <person name="Zappacosta D."/>
            <person name="Garbus I."/>
            <person name="Selva J.P."/>
            <person name="Gallo C.A."/>
            <person name="Diaz A."/>
            <person name="Albertini E."/>
            <person name="Caccamo M."/>
            <person name="Echenique V."/>
        </authorList>
    </citation>
    <scope>NUCLEOTIDE SEQUENCE [LARGE SCALE GENOMIC DNA]</scope>
    <source>
        <strain evidence="2">cv. Victoria</strain>
        <tissue evidence="1">Leaf</tissue>
    </source>
</reference>
<protein>
    <submittedName>
        <fullName evidence="1">Uncharacterized protein</fullName>
    </submittedName>
</protein>
<keyword evidence="2" id="KW-1185">Reference proteome</keyword>
<evidence type="ECO:0000313" key="2">
    <source>
        <dbReference type="Proteomes" id="UP000324897"/>
    </source>
</evidence>
<name>A0A5J9T1G0_9POAL</name>
<evidence type="ECO:0000313" key="1">
    <source>
        <dbReference type="EMBL" id="TVU05135.1"/>
    </source>
</evidence>
<sequence length="77" mass="8288">MRIMMTCTGNQLASQYRACAPAIWHSAKLEACVVSIDSFSTIINHLILAGPMEAPSLPASNLKPAAAMKLNLFVRTV</sequence>
<dbReference type="Gramene" id="TVU05135">
    <property type="protein sequence ID" value="TVU05135"/>
    <property type="gene ID" value="EJB05_48287"/>
</dbReference>
<dbReference type="Proteomes" id="UP000324897">
    <property type="component" value="Unassembled WGS sequence"/>
</dbReference>
<organism evidence="1 2">
    <name type="scientific">Eragrostis curvula</name>
    <name type="common">weeping love grass</name>
    <dbReference type="NCBI Taxonomy" id="38414"/>
    <lineage>
        <taxon>Eukaryota</taxon>
        <taxon>Viridiplantae</taxon>
        <taxon>Streptophyta</taxon>
        <taxon>Embryophyta</taxon>
        <taxon>Tracheophyta</taxon>
        <taxon>Spermatophyta</taxon>
        <taxon>Magnoliopsida</taxon>
        <taxon>Liliopsida</taxon>
        <taxon>Poales</taxon>
        <taxon>Poaceae</taxon>
        <taxon>PACMAD clade</taxon>
        <taxon>Chloridoideae</taxon>
        <taxon>Eragrostideae</taxon>
        <taxon>Eragrostidinae</taxon>
        <taxon>Eragrostis</taxon>
    </lineage>
</organism>
<feature type="non-terminal residue" evidence="1">
    <location>
        <position position="77"/>
    </location>
</feature>
<accession>A0A5J9T1G0</accession>
<gene>
    <name evidence="1" type="ORF">EJB05_48287</name>
</gene>
<comment type="caution">
    <text evidence="1">The sequence shown here is derived from an EMBL/GenBank/DDBJ whole genome shotgun (WGS) entry which is preliminary data.</text>
</comment>